<evidence type="ECO:0000256" key="9">
    <source>
        <dbReference type="ARBA" id="ARBA00023136"/>
    </source>
</evidence>
<comment type="subcellular location">
    <subcellularLocation>
        <location evidence="1">Membrane</location>
        <topology evidence="1">Multi-pass membrane protein</topology>
    </subcellularLocation>
</comment>
<evidence type="ECO:0000256" key="1">
    <source>
        <dbReference type="ARBA" id="ARBA00004141"/>
    </source>
</evidence>
<evidence type="ECO:0000256" key="2">
    <source>
        <dbReference type="ARBA" id="ARBA00007193"/>
    </source>
</evidence>
<evidence type="ECO:0000313" key="13">
    <source>
        <dbReference type="EMBL" id="TRY74719.1"/>
    </source>
</evidence>
<keyword evidence="8 12" id="KW-0406">Ion transport</keyword>
<evidence type="ECO:0000256" key="7">
    <source>
        <dbReference type="ARBA" id="ARBA00023053"/>
    </source>
</evidence>
<keyword evidence="5 12" id="KW-0812">Transmembrane</keyword>
<dbReference type="EMBL" id="VCGU01000005">
    <property type="protein sequence ID" value="TRY74719.1"/>
    <property type="molecule type" value="Genomic_DNA"/>
</dbReference>
<proteinExistence type="inferred from homology"/>
<comment type="similarity">
    <text evidence="2 12">Belongs to the amiloride-sensitive sodium channel (TC 1.A.6) family.</text>
</comment>
<evidence type="ECO:0000256" key="12">
    <source>
        <dbReference type="RuleBase" id="RU000679"/>
    </source>
</evidence>
<evidence type="ECO:0000256" key="3">
    <source>
        <dbReference type="ARBA" id="ARBA00022448"/>
    </source>
</evidence>
<keyword evidence="14" id="KW-1185">Reference proteome</keyword>
<keyword evidence="9" id="KW-0472">Membrane</keyword>
<evidence type="ECO:0000256" key="10">
    <source>
        <dbReference type="ARBA" id="ARBA00023201"/>
    </source>
</evidence>
<dbReference type="GO" id="GO:0005272">
    <property type="term" value="F:sodium channel activity"/>
    <property type="evidence" value="ECO:0007669"/>
    <property type="project" value="UniProtKB-KW"/>
</dbReference>
<keyword evidence="7" id="KW-0915">Sodium</keyword>
<keyword evidence="10 12" id="KW-0739">Sodium transport</keyword>
<keyword evidence="3 12" id="KW-0813">Transport</keyword>
<evidence type="ECO:0000256" key="4">
    <source>
        <dbReference type="ARBA" id="ARBA00022461"/>
    </source>
</evidence>
<comment type="caution">
    <text evidence="13">The sequence shown here is derived from an EMBL/GenBank/DDBJ whole genome shotgun (WGS) entry which is preliminary data.</text>
</comment>
<sequence>MGNMPVFHFTKAKTSGGSDAKLKAQLGVKKLLNEKTKHHPCEESDSYSLNTCKVVHAWKQRFKKMKTFYQEDFRCQIPGIDALDLALPVCDIFQKTNIDEPLGLIDLVNPSSDIVTKFNYSDKLKTDHLDYTLAKPPIGSELTSGLCQERCSSFSYSLALKNIGQRDELISEFVAISDLEFPTVSICDNHFKYGEISSDLNFPPPFPFVRDLSKVMINPETVYDKLFSFGGNVSFFINNYYFSITDMLFKCQIGGMDCKPPPTNGESQPQPQPMAVSAGWWISNLMAVSAGFWISNLMADSDKGTNFTCHTFYSNVTMSFKTESIDALDLALPVYDIFQKTNIDDPLGFIDLVNPSSDIVTKFNYIDKMNTDHLDNSLAKPPFGSELTSGLCQKHCFSFSYSLALKNIDQRNELMYDFDVRLYFGSNMVELWTRRETITFLSMLSNVGGMLGLLLGASVMATLTSLVQSCHAIWK</sequence>
<organism evidence="13 14">
    <name type="scientific">Tigriopus californicus</name>
    <name type="common">Marine copepod</name>
    <dbReference type="NCBI Taxonomy" id="6832"/>
    <lineage>
        <taxon>Eukaryota</taxon>
        <taxon>Metazoa</taxon>
        <taxon>Ecdysozoa</taxon>
        <taxon>Arthropoda</taxon>
        <taxon>Crustacea</taxon>
        <taxon>Multicrustacea</taxon>
        <taxon>Hexanauplia</taxon>
        <taxon>Copepoda</taxon>
        <taxon>Harpacticoida</taxon>
        <taxon>Harpacticidae</taxon>
        <taxon>Tigriopus</taxon>
    </lineage>
</organism>
<accession>A0A553PAK6</accession>
<dbReference type="GO" id="GO:0016020">
    <property type="term" value="C:membrane"/>
    <property type="evidence" value="ECO:0007669"/>
    <property type="project" value="UniProtKB-SubCell"/>
</dbReference>
<evidence type="ECO:0000256" key="11">
    <source>
        <dbReference type="ARBA" id="ARBA00023303"/>
    </source>
</evidence>
<evidence type="ECO:0000313" key="14">
    <source>
        <dbReference type="Proteomes" id="UP000318571"/>
    </source>
</evidence>
<dbReference type="AlphaFoldDB" id="A0A553PAK6"/>
<evidence type="ECO:0000256" key="5">
    <source>
        <dbReference type="ARBA" id="ARBA00022692"/>
    </source>
</evidence>
<reference evidence="13 14" key="1">
    <citation type="journal article" date="2018" name="Nat. Ecol. Evol.">
        <title>Genomic signatures of mitonuclear coevolution across populations of Tigriopus californicus.</title>
        <authorList>
            <person name="Barreto F.S."/>
            <person name="Watson E.T."/>
            <person name="Lima T.G."/>
            <person name="Willett C.S."/>
            <person name="Edmands S."/>
            <person name="Li W."/>
            <person name="Burton R.S."/>
        </authorList>
    </citation>
    <scope>NUCLEOTIDE SEQUENCE [LARGE SCALE GENOMIC DNA]</scope>
    <source>
        <strain evidence="13 14">San Diego</strain>
    </source>
</reference>
<keyword evidence="4 12" id="KW-0894">Sodium channel</keyword>
<protein>
    <submittedName>
        <fullName evidence="13">Uncharacterized protein</fullName>
    </submittedName>
</protein>
<keyword evidence="11 12" id="KW-0407">Ion channel</keyword>
<evidence type="ECO:0000256" key="8">
    <source>
        <dbReference type="ARBA" id="ARBA00023065"/>
    </source>
</evidence>
<gene>
    <name evidence="13" type="ORF">TCAL_14542</name>
</gene>
<evidence type="ECO:0000256" key="6">
    <source>
        <dbReference type="ARBA" id="ARBA00022989"/>
    </source>
</evidence>
<dbReference type="Pfam" id="PF00858">
    <property type="entry name" value="ASC"/>
    <property type="match status" value="1"/>
</dbReference>
<name>A0A553PAK6_TIGCA</name>
<dbReference type="Proteomes" id="UP000318571">
    <property type="component" value="Chromosome 2"/>
</dbReference>
<keyword evidence="6" id="KW-1133">Transmembrane helix</keyword>
<dbReference type="Gene3D" id="1.10.287.770">
    <property type="entry name" value="YojJ-like"/>
    <property type="match status" value="1"/>
</dbReference>
<dbReference type="InterPro" id="IPR001873">
    <property type="entry name" value="ENaC"/>
</dbReference>